<comment type="caution">
    <text evidence="2">The sequence shown here is derived from an EMBL/GenBank/DDBJ whole genome shotgun (WGS) entry which is preliminary data.</text>
</comment>
<accession>A0AAW2RHA1</accession>
<proteinExistence type="predicted"/>
<evidence type="ECO:0000313" key="2">
    <source>
        <dbReference type="EMBL" id="KAL0379345.1"/>
    </source>
</evidence>
<dbReference type="EMBL" id="JACGWJ010000013">
    <property type="protein sequence ID" value="KAL0379345.1"/>
    <property type="molecule type" value="Genomic_DNA"/>
</dbReference>
<gene>
    <name evidence="2" type="ORF">Sradi_3240000</name>
</gene>
<dbReference type="AlphaFoldDB" id="A0AAW2RHA1"/>
<name>A0AAW2RHA1_SESRA</name>
<keyword evidence="1" id="KW-0175">Coiled coil</keyword>
<feature type="coiled-coil region" evidence="1">
    <location>
        <begin position="5"/>
        <end position="54"/>
    </location>
</feature>
<organism evidence="2">
    <name type="scientific">Sesamum radiatum</name>
    <name type="common">Black benniseed</name>
    <dbReference type="NCBI Taxonomy" id="300843"/>
    <lineage>
        <taxon>Eukaryota</taxon>
        <taxon>Viridiplantae</taxon>
        <taxon>Streptophyta</taxon>
        <taxon>Embryophyta</taxon>
        <taxon>Tracheophyta</taxon>
        <taxon>Spermatophyta</taxon>
        <taxon>Magnoliopsida</taxon>
        <taxon>eudicotyledons</taxon>
        <taxon>Gunneridae</taxon>
        <taxon>Pentapetalae</taxon>
        <taxon>asterids</taxon>
        <taxon>lamiids</taxon>
        <taxon>Lamiales</taxon>
        <taxon>Pedaliaceae</taxon>
        <taxon>Sesamum</taxon>
    </lineage>
</organism>
<evidence type="ECO:0000256" key="1">
    <source>
        <dbReference type="SAM" id="Coils"/>
    </source>
</evidence>
<protein>
    <submittedName>
        <fullName evidence="2">Uncharacterized protein</fullName>
    </submittedName>
</protein>
<sequence length="103" mass="12169">MLREVNKLRDAKKEAVGKYQQAEREVKKLQWEVNALKEDHAEELQRLADQVRKKFPDIEEGQNYLEACWASRLAEYKKSEGYKREVDLVAGPYLRFSFEACCQ</sequence>
<reference evidence="2" key="1">
    <citation type="submission" date="2020-06" db="EMBL/GenBank/DDBJ databases">
        <authorList>
            <person name="Li T."/>
            <person name="Hu X."/>
            <person name="Zhang T."/>
            <person name="Song X."/>
            <person name="Zhang H."/>
            <person name="Dai N."/>
            <person name="Sheng W."/>
            <person name="Hou X."/>
            <person name="Wei L."/>
        </authorList>
    </citation>
    <scope>NUCLEOTIDE SEQUENCE</scope>
    <source>
        <strain evidence="2">G02</strain>
        <tissue evidence="2">Leaf</tissue>
    </source>
</reference>
<reference evidence="2" key="2">
    <citation type="journal article" date="2024" name="Plant">
        <title>Genomic evolution and insights into agronomic trait innovations of Sesamum species.</title>
        <authorList>
            <person name="Miao H."/>
            <person name="Wang L."/>
            <person name="Qu L."/>
            <person name="Liu H."/>
            <person name="Sun Y."/>
            <person name="Le M."/>
            <person name="Wang Q."/>
            <person name="Wei S."/>
            <person name="Zheng Y."/>
            <person name="Lin W."/>
            <person name="Duan Y."/>
            <person name="Cao H."/>
            <person name="Xiong S."/>
            <person name="Wang X."/>
            <person name="Wei L."/>
            <person name="Li C."/>
            <person name="Ma Q."/>
            <person name="Ju M."/>
            <person name="Zhao R."/>
            <person name="Li G."/>
            <person name="Mu C."/>
            <person name="Tian Q."/>
            <person name="Mei H."/>
            <person name="Zhang T."/>
            <person name="Gao T."/>
            <person name="Zhang H."/>
        </authorList>
    </citation>
    <scope>NUCLEOTIDE SEQUENCE</scope>
    <source>
        <strain evidence="2">G02</strain>
    </source>
</reference>